<sequence length="47" mass="5577">VLYVVHCPIAYGDSMEDNRRPRPMTESRLWVVARLYIHIDRMACQTN</sequence>
<gene>
    <name evidence="1" type="primary">Nfu_g_1_020407</name>
</gene>
<evidence type="ECO:0000313" key="1">
    <source>
        <dbReference type="EMBL" id="SBQ81902.1"/>
    </source>
</evidence>
<feature type="non-terminal residue" evidence="1">
    <location>
        <position position="1"/>
    </location>
</feature>
<protein>
    <submittedName>
        <fullName evidence="1">Uncharacterized protein</fullName>
    </submittedName>
</protein>
<name>A0A1A8HEV5_9TELE</name>
<dbReference type="AlphaFoldDB" id="A0A1A8HEV5"/>
<reference evidence="1" key="2">
    <citation type="submission" date="2016-06" db="EMBL/GenBank/DDBJ databases">
        <title>The genome of a short-lived fish provides insights into sex chromosome evolution and the genetic control of aging.</title>
        <authorList>
            <person name="Reichwald K."/>
            <person name="Felder M."/>
            <person name="Petzold A."/>
            <person name="Koch P."/>
            <person name="Groth M."/>
            <person name="Platzer M."/>
        </authorList>
    </citation>
    <scope>NUCLEOTIDE SEQUENCE</scope>
    <source>
        <tissue evidence="1">Brain</tissue>
    </source>
</reference>
<proteinExistence type="predicted"/>
<reference evidence="1" key="1">
    <citation type="submission" date="2016-05" db="EMBL/GenBank/DDBJ databases">
        <authorList>
            <person name="Lavstsen T."/>
            <person name="Jespersen J.S."/>
        </authorList>
    </citation>
    <scope>NUCLEOTIDE SEQUENCE</scope>
    <source>
        <tissue evidence="1">Brain</tissue>
    </source>
</reference>
<organism evidence="1">
    <name type="scientific">Nothobranchius korthausae</name>
    <dbReference type="NCBI Taxonomy" id="1143690"/>
    <lineage>
        <taxon>Eukaryota</taxon>
        <taxon>Metazoa</taxon>
        <taxon>Chordata</taxon>
        <taxon>Craniata</taxon>
        <taxon>Vertebrata</taxon>
        <taxon>Euteleostomi</taxon>
        <taxon>Actinopterygii</taxon>
        <taxon>Neopterygii</taxon>
        <taxon>Teleostei</taxon>
        <taxon>Neoteleostei</taxon>
        <taxon>Acanthomorphata</taxon>
        <taxon>Ovalentaria</taxon>
        <taxon>Atherinomorphae</taxon>
        <taxon>Cyprinodontiformes</taxon>
        <taxon>Nothobranchiidae</taxon>
        <taxon>Nothobranchius</taxon>
    </lineage>
</organism>
<dbReference type="EMBL" id="HAEC01013685">
    <property type="protein sequence ID" value="SBQ81902.1"/>
    <property type="molecule type" value="Transcribed_RNA"/>
</dbReference>
<accession>A0A1A8HEV5</accession>